<dbReference type="STRING" id="35608.A0A2U1N807"/>
<comment type="caution">
    <text evidence="2">The sequence shown here is derived from an EMBL/GenBank/DDBJ whole genome shotgun (WGS) entry which is preliminary data.</text>
</comment>
<accession>A0A2U1N807</accession>
<dbReference type="AlphaFoldDB" id="A0A2U1N807"/>
<feature type="region of interest" description="Disordered" evidence="1">
    <location>
        <begin position="182"/>
        <end position="204"/>
    </location>
</feature>
<dbReference type="Proteomes" id="UP000245207">
    <property type="component" value="Unassembled WGS sequence"/>
</dbReference>
<feature type="compositionally biased region" description="Polar residues" evidence="1">
    <location>
        <begin position="194"/>
        <end position="204"/>
    </location>
</feature>
<gene>
    <name evidence="2" type="ORF">CTI12_AA297630</name>
</gene>
<name>A0A2U1N807_ARTAN</name>
<evidence type="ECO:0000256" key="1">
    <source>
        <dbReference type="SAM" id="MobiDB-lite"/>
    </source>
</evidence>
<evidence type="ECO:0000313" key="3">
    <source>
        <dbReference type="Proteomes" id="UP000245207"/>
    </source>
</evidence>
<reference evidence="2 3" key="1">
    <citation type="journal article" date="2018" name="Mol. Plant">
        <title>The genome of Artemisia annua provides insight into the evolution of Asteraceae family and artemisinin biosynthesis.</title>
        <authorList>
            <person name="Shen Q."/>
            <person name="Zhang L."/>
            <person name="Liao Z."/>
            <person name="Wang S."/>
            <person name="Yan T."/>
            <person name="Shi P."/>
            <person name="Liu M."/>
            <person name="Fu X."/>
            <person name="Pan Q."/>
            <person name="Wang Y."/>
            <person name="Lv Z."/>
            <person name="Lu X."/>
            <person name="Zhang F."/>
            <person name="Jiang W."/>
            <person name="Ma Y."/>
            <person name="Chen M."/>
            <person name="Hao X."/>
            <person name="Li L."/>
            <person name="Tang Y."/>
            <person name="Lv G."/>
            <person name="Zhou Y."/>
            <person name="Sun X."/>
            <person name="Brodelius P.E."/>
            <person name="Rose J.K.C."/>
            <person name="Tang K."/>
        </authorList>
    </citation>
    <scope>NUCLEOTIDE SEQUENCE [LARGE SCALE GENOMIC DNA]</scope>
    <source>
        <strain evidence="3">cv. Huhao1</strain>
        <tissue evidence="2">Leaf</tissue>
    </source>
</reference>
<dbReference type="PANTHER" id="PTHR45786">
    <property type="entry name" value="DNA BINDING PROTEIN-LIKE"/>
    <property type="match status" value="1"/>
</dbReference>
<dbReference type="PANTHER" id="PTHR45786:SF74">
    <property type="entry name" value="ATP-DEPENDENT DNA HELICASE"/>
    <property type="match status" value="1"/>
</dbReference>
<dbReference type="EMBL" id="PKPP01003394">
    <property type="protein sequence ID" value="PWA69639.1"/>
    <property type="molecule type" value="Genomic_DNA"/>
</dbReference>
<protein>
    <recommendedName>
        <fullName evidence="4">Helitron helicase-like domain-containing protein</fullName>
    </recommendedName>
</protein>
<evidence type="ECO:0008006" key="4">
    <source>
        <dbReference type="Google" id="ProtNLM"/>
    </source>
</evidence>
<keyword evidence="3" id="KW-1185">Reference proteome</keyword>
<sequence length="352" mass="39628">MRWIVEGEKSFVFGAMRVNKFDVEDNLETIEPVGFAVIVSSRAGHSVRPLIYGVKLTHKCGSLWEWYVLMKQADIVGCGYLILPKALPAFYVKIRQAQSTCSWFGPLITPQTLGESMTVYMGNGTSHVRASRNVHENDDAGDLPSVPIPAIEDTTAPRAPVYAPAEKPTSRVSSSTAEFLERSMPEPSCGGAPSASTSHRTTPTCSGPPAEYRAFKSCECVCSNCHARFCYEDRLSNSIRRSGPLYHRCCHAGKVRLFIPQEYLEYIHRLFSDPHFLNNIRAYIQMFAMTFAMTINAGRGPYVFKVSGQIYHCIRRFCPEAGQTPRFLQLYIYDTEHDVSNRLSHFRNEENL</sequence>
<proteinExistence type="predicted"/>
<evidence type="ECO:0000313" key="2">
    <source>
        <dbReference type="EMBL" id="PWA69639.1"/>
    </source>
</evidence>
<organism evidence="2 3">
    <name type="scientific">Artemisia annua</name>
    <name type="common">Sweet wormwood</name>
    <dbReference type="NCBI Taxonomy" id="35608"/>
    <lineage>
        <taxon>Eukaryota</taxon>
        <taxon>Viridiplantae</taxon>
        <taxon>Streptophyta</taxon>
        <taxon>Embryophyta</taxon>
        <taxon>Tracheophyta</taxon>
        <taxon>Spermatophyta</taxon>
        <taxon>Magnoliopsida</taxon>
        <taxon>eudicotyledons</taxon>
        <taxon>Gunneridae</taxon>
        <taxon>Pentapetalae</taxon>
        <taxon>asterids</taxon>
        <taxon>campanulids</taxon>
        <taxon>Asterales</taxon>
        <taxon>Asteraceae</taxon>
        <taxon>Asteroideae</taxon>
        <taxon>Anthemideae</taxon>
        <taxon>Artemisiinae</taxon>
        <taxon>Artemisia</taxon>
    </lineage>
</organism>